<dbReference type="AlphaFoldDB" id="A0A087SPE5"/>
<proteinExistence type="predicted"/>
<name>A0A087SPE5_AUXPR</name>
<sequence>MRRCMARTYLSTSSRKVAVLARSEWGTTSRSASRRSFMRERRRASACWWREA</sequence>
<accession>A0A087SPE5</accession>
<dbReference type="EMBL" id="KL662152">
    <property type="protein sequence ID" value="KFM27599.1"/>
    <property type="molecule type" value="Genomic_DNA"/>
</dbReference>
<evidence type="ECO:0000313" key="2">
    <source>
        <dbReference type="Proteomes" id="UP000028924"/>
    </source>
</evidence>
<evidence type="ECO:0000313" key="1">
    <source>
        <dbReference type="EMBL" id="KFM27599.1"/>
    </source>
</evidence>
<dbReference type="GeneID" id="23612249"/>
<reference evidence="1 2" key="1">
    <citation type="journal article" date="2014" name="BMC Genomics">
        <title>Oil accumulation mechanisms of the oleaginous microalga Chlorella protothecoides revealed through its genome, transcriptomes, and proteomes.</title>
        <authorList>
            <person name="Gao C."/>
            <person name="Wang Y."/>
            <person name="Shen Y."/>
            <person name="Yan D."/>
            <person name="He X."/>
            <person name="Dai J."/>
            <person name="Wu Q."/>
        </authorList>
    </citation>
    <scope>NUCLEOTIDE SEQUENCE [LARGE SCALE GENOMIC DNA]</scope>
    <source>
        <strain evidence="1 2">0710</strain>
    </source>
</reference>
<gene>
    <name evidence="1" type="ORF">F751_0858</name>
</gene>
<keyword evidence="2" id="KW-1185">Reference proteome</keyword>
<dbReference type="KEGG" id="apro:F751_0858"/>
<organism evidence="1 2">
    <name type="scientific">Auxenochlorella protothecoides</name>
    <name type="common">Green microalga</name>
    <name type="synonym">Chlorella protothecoides</name>
    <dbReference type="NCBI Taxonomy" id="3075"/>
    <lineage>
        <taxon>Eukaryota</taxon>
        <taxon>Viridiplantae</taxon>
        <taxon>Chlorophyta</taxon>
        <taxon>core chlorophytes</taxon>
        <taxon>Trebouxiophyceae</taxon>
        <taxon>Chlorellales</taxon>
        <taxon>Chlorellaceae</taxon>
        <taxon>Auxenochlorella</taxon>
    </lineage>
</organism>
<dbReference type="Proteomes" id="UP000028924">
    <property type="component" value="Unassembled WGS sequence"/>
</dbReference>
<protein>
    <submittedName>
        <fullName evidence="1">Uncharacterized protein</fullName>
    </submittedName>
</protein>
<dbReference type="RefSeq" id="XP_011400582.1">
    <property type="nucleotide sequence ID" value="XM_011402280.1"/>
</dbReference>